<evidence type="ECO:0000313" key="3">
    <source>
        <dbReference type="EMBL" id="KAK6535351.1"/>
    </source>
</evidence>
<comment type="caution">
    <text evidence="3">The sequence shown here is derived from an EMBL/GenBank/DDBJ whole genome shotgun (WGS) entry which is preliminary data.</text>
</comment>
<accession>A0AAV9X3R5</accession>
<organism evidence="3 4">
    <name type="scientific">Orbilia ellipsospora</name>
    <dbReference type="NCBI Taxonomy" id="2528407"/>
    <lineage>
        <taxon>Eukaryota</taxon>
        <taxon>Fungi</taxon>
        <taxon>Dikarya</taxon>
        <taxon>Ascomycota</taxon>
        <taxon>Pezizomycotina</taxon>
        <taxon>Orbiliomycetes</taxon>
        <taxon>Orbiliales</taxon>
        <taxon>Orbiliaceae</taxon>
        <taxon>Orbilia</taxon>
    </lineage>
</organism>
<feature type="signal peptide" evidence="2">
    <location>
        <begin position="1"/>
        <end position="17"/>
    </location>
</feature>
<gene>
    <name evidence="3" type="ORF">TWF694_001813</name>
</gene>
<feature type="region of interest" description="Disordered" evidence="1">
    <location>
        <begin position="172"/>
        <end position="241"/>
    </location>
</feature>
<dbReference type="AlphaFoldDB" id="A0AAV9X3R5"/>
<keyword evidence="4" id="KW-1185">Reference proteome</keyword>
<proteinExistence type="predicted"/>
<feature type="compositionally biased region" description="Low complexity" evidence="1">
    <location>
        <begin position="196"/>
        <end position="238"/>
    </location>
</feature>
<dbReference type="Proteomes" id="UP001365542">
    <property type="component" value="Unassembled WGS sequence"/>
</dbReference>
<evidence type="ECO:0000256" key="1">
    <source>
        <dbReference type="SAM" id="MobiDB-lite"/>
    </source>
</evidence>
<feature type="compositionally biased region" description="Basic residues" evidence="1">
    <location>
        <begin position="177"/>
        <end position="188"/>
    </location>
</feature>
<evidence type="ECO:0000313" key="4">
    <source>
        <dbReference type="Proteomes" id="UP001365542"/>
    </source>
</evidence>
<protein>
    <submittedName>
        <fullName evidence="3">Uncharacterized protein</fullName>
    </submittedName>
</protein>
<reference evidence="3 4" key="1">
    <citation type="submission" date="2019-10" db="EMBL/GenBank/DDBJ databases">
        <authorList>
            <person name="Palmer J.M."/>
        </authorList>
    </citation>
    <scope>NUCLEOTIDE SEQUENCE [LARGE SCALE GENOMIC DNA]</scope>
    <source>
        <strain evidence="3 4">TWF694</strain>
    </source>
</reference>
<keyword evidence="2" id="KW-0732">Signal</keyword>
<sequence length="272" mass="29749">MRNIIAVSLLFVLGSAAETCTVSNAINVLPILLQLSRSEGLDGSFDPLWLPRILDPDSGINPHKYRLTKRKVIHCTLSETCYKLEQIPFCLVERTFRWRDSAGGFGTVVTGDYTLGDGRMGNIYFGPHPLYGDGQSGTSSGGATYQIIDRSGYRWRAGKRSGLFSTPLMSLIPRAPKGTKPRPRRTKRPTAEVPALSTSTSYQQTLSTPITTTTTAISTPTPRTTTTSTIPTAPKTTPVNNFVPNGATNPSFEWPRLLIALGANFFLYILAY</sequence>
<dbReference type="EMBL" id="JAVHJO010000010">
    <property type="protein sequence ID" value="KAK6535351.1"/>
    <property type="molecule type" value="Genomic_DNA"/>
</dbReference>
<evidence type="ECO:0000256" key="2">
    <source>
        <dbReference type="SAM" id="SignalP"/>
    </source>
</evidence>
<feature type="chain" id="PRO_5043362197" evidence="2">
    <location>
        <begin position="18"/>
        <end position="272"/>
    </location>
</feature>
<name>A0AAV9X3R5_9PEZI</name>